<dbReference type="Proteomes" id="UP000289152">
    <property type="component" value="Unassembled WGS sequence"/>
</dbReference>
<dbReference type="PANTHER" id="PTHR10655">
    <property type="entry name" value="LYSOPHOSPHOLIPASE-RELATED"/>
    <property type="match status" value="1"/>
</dbReference>
<dbReference type="Pfam" id="PF02230">
    <property type="entry name" value="Abhydrolase_2"/>
    <property type="match status" value="1"/>
</dbReference>
<evidence type="ECO:0000256" key="3">
    <source>
        <dbReference type="ARBA" id="ARBA00014923"/>
    </source>
</evidence>
<sequence>MRGDGMLELADSFYDEHPNLKWILPHAPILPITINRGKNGNARWYDRITLDPELILDPEYHDEEGLHSIVQTIDEIIQAEVDSGIPEKKILVGGISQGGSVALLLGLTTERKLGGLIGLSTWIPFGRNVEMIMTRQAKEIPIFLAHGKEDPLVVYSIAESSLSLLTKSGFQQLDSTITFVRPGILFKGYSPLTHWFGDEEIDDLSEWVGEVLKD</sequence>
<evidence type="ECO:0000313" key="12">
    <source>
        <dbReference type="Proteomes" id="UP000289152"/>
    </source>
</evidence>
<dbReference type="OrthoDB" id="2418081at2759"/>
<dbReference type="STRING" id="5217.A0A4Q1BK68"/>
<comment type="function">
    <text evidence="7">Hydrolyzes fatty acids from S-acylated cysteine residues in proteins with a strong preference for palmitoylated G-alpha proteins over other acyl substrates. Mediates the deacylation of G-alpha proteins such as GPA1 in vivo, but has weak or no activity toward palmitoylated Ras proteins. Has weak lysophospholipase activity in vitro; however such activity may not exist in vivo.</text>
</comment>
<dbReference type="Gene3D" id="3.40.50.1820">
    <property type="entry name" value="alpha/beta hydrolase"/>
    <property type="match status" value="1"/>
</dbReference>
<comment type="similarity">
    <text evidence="1">Belongs to the AB hydrolase superfamily. AB hydrolase 2 family.</text>
</comment>
<dbReference type="GO" id="GO:0005737">
    <property type="term" value="C:cytoplasm"/>
    <property type="evidence" value="ECO:0007669"/>
    <property type="project" value="TreeGrafter"/>
</dbReference>
<reference evidence="11 12" key="1">
    <citation type="submission" date="2016-06" db="EMBL/GenBank/DDBJ databases">
        <title>Evolution of pathogenesis and genome organization in the Tremellales.</title>
        <authorList>
            <person name="Cuomo C."/>
            <person name="Litvintseva A."/>
            <person name="Heitman J."/>
            <person name="Chen Y."/>
            <person name="Sun S."/>
            <person name="Springer D."/>
            <person name="Dromer F."/>
            <person name="Young S."/>
            <person name="Zeng Q."/>
            <person name="Chapman S."/>
            <person name="Gujja S."/>
            <person name="Saif S."/>
            <person name="Birren B."/>
        </authorList>
    </citation>
    <scope>NUCLEOTIDE SEQUENCE [LARGE SCALE GENOMIC DNA]</scope>
    <source>
        <strain evidence="11 12">ATCC 28783</strain>
    </source>
</reference>
<dbReference type="VEuPathDB" id="FungiDB:TREMEDRAFT_70333"/>
<dbReference type="InterPro" id="IPR003140">
    <property type="entry name" value="PLipase/COase/thioEstase"/>
</dbReference>
<dbReference type="GO" id="GO:0008474">
    <property type="term" value="F:palmitoyl-(protein) hydrolase activity"/>
    <property type="evidence" value="ECO:0007669"/>
    <property type="project" value="UniProtKB-EC"/>
</dbReference>
<evidence type="ECO:0000313" key="11">
    <source>
        <dbReference type="EMBL" id="RXK38158.1"/>
    </source>
</evidence>
<keyword evidence="6" id="KW-0276">Fatty acid metabolism</keyword>
<evidence type="ECO:0000256" key="4">
    <source>
        <dbReference type="ARBA" id="ARBA00022487"/>
    </source>
</evidence>
<evidence type="ECO:0000256" key="8">
    <source>
        <dbReference type="ARBA" id="ARBA00031195"/>
    </source>
</evidence>
<dbReference type="EMBL" id="SDIL01000052">
    <property type="protein sequence ID" value="RXK38158.1"/>
    <property type="molecule type" value="Genomic_DNA"/>
</dbReference>
<organism evidence="11 12">
    <name type="scientific">Tremella mesenterica</name>
    <name type="common">Jelly fungus</name>
    <dbReference type="NCBI Taxonomy" id="5217"/>
    <lineage>
        <taxon>Eukaryota</taxon>
        <taxon>Fungi</taxon>
        <taxon>Dikarya</taxon>
        <taxon>Basidiomycota</taxon>
        <taxon>Agaricomycotina</taxon>
        <taxon>Tremellomycetes</taxon>
        <taxon>Tremellales</taxon>
        <taxon>Tremellaceae</taxon>
        <taxon>Tremella</taxon>
    </lineage>
</organism>
<evidence type="ECO:0000256" key="6">
    <source>
        <dbReference type="ARBA" id="ARBA00022832"/>
    </source>
</evidence>
<dbReference type="EC" id="3.1.2.22" evidence="2"/>
<feature type="domain" description="Phospholipase/carboxylesterase/thioesterase" evidence="10">
    <location>
        <begin position="15"/>
        <end position="169"/>
    </location>
</feature>
<gene>
    <name evidence="11" type="ORF">M231_04532</name>
</gene>
<dbReference type="GO" id="GO:0052689">
    <property type="term" value="F:carboxylic ester hydrolase activity"/>
    <property type="evidence" value="ECO:0007669"/>
    <property type="project" value="UniProtKB-KW"/>
</dbReference>
<dbReference type="AlphaFoldDB" id="A0A4Q1BK68"/>
<evidence type="ECO:0000256" key="2">
    <source>
        <dbReference type="ARBA" id="ARBA00012423"/>
    </source>
</evidence>
<proteinExistence type="inferred from homology"/>
<dbReference type="InterPro" id="IPR029058">
    <property type="entry name" value="AB_hydrolase_fold"/>
</dbReference>
<accession>A0A4Q1BK68</accession>
<protein>
    <recommendedName>
        <fullName evidence="3">Acyl-protein thioesterase 1</fullName>
        <ecNumber evidence="2">3.1.2.22</ecNumber>
    </recommendedName>
    <alternativeName>
        <fullName evidence="8">Palmitoyl-protein hydrolase</fullName>
    </alternativeName>
</protein>
<dbReference type="InterPro" id="IPR050565">
    <property type="entry name" value="LYPA1-2/EST-like"/>
</dbReference>
<keyword evidence="4" id="KW-0719">Serine esterase</keyword>
<keyword evidence="5" id="KW-0378">Hydrolase</keyword>
<evidence type="ECO:0000256" key="5">
    <source>
        <dbReference type="ARBA" id="ARBA00022801"/>
    </source>
</evidence>
<comment type="catalytic activity">
    <reaction evidence="9">
        <text>S-hexadecanoyl-L-cysteinyl-[protein] + H2O = L-cysteinyl-[protein] + hexadecanoate + H(+)</text>
        <dbReference type="Rhea" id="RHEA:19233"/>
        <dbReference type="Rhea" id="RHEA-COMP:10131"/>
        <dbReference type="Rhea" id="RHEA-COMP:11032"/>
        <dbReference type="ChEBI" id="CHEBI:7896"/>
        <dbReference type="ChEBI" id="CHEBI:15377"/>
        <dbReference type="ChEBI" id="CHEBI:15378"/>
        <dbReference type="ChEBI" id="CHEBI:29950"/>
        <dbReference type="ChEBI" id="CHEBI:74151"/>
        <dbReference type="EC" id="3.1.2.22"/>
    </reaction>
</comment>
<keyword evidence="12" id="KW-1185">Reference proteome</keyword>
<dbReference type="SUPFAM" id="SSF53474">
    <property type="entry name" value="alpha/beta-Hydrolases"/>
    <property type="match status" value="1"/>
</dbReference>
<dbReference type="GO" id="GO:0006631">
    <property type="term" value="P:fatty acid metabolic process"/>
    <property type="evidence" value="ECO:0007669"/>
    <property type="project" value="UniProtKB-KW"/>
</dbReference>
<comment type="caution">
    <text evidence="11">The sequence shown here is derived from an EMBL/GenBank/DDBJ whole genome shotgun (WGS) entry which is preliminary data.</text>
</comment>
<dbReference type="PANTHER" id="PTHR10655:SF17">
    <property type="entry name" value="LYSOPHOSPHOLIPASE-LIKE PROTEIN 1"/>
    <property type="match status" value="1"/>
</dbReference>
<evidence type="ECO:0000256" key="7">
    <source>
        <dbReference type="ARBA" id="ARBA00029392"/>
    </source>
</evidence>
<dbReference type="FunCoup" id="A0A4Q1BK68">
    <property type="interactions" value="329"/>
</dbReference>
<name>A0A4Q1BK68_TREME</name>
<evidence type="ECO:0000256" key="9">
    <source>
        <dbReference type="ARBA" id="ARBA00047337"/>
    </source>
</evidence>
<evidence type="ECO:0000256" key="1">
    <source>
        <dbReference type="ARBA" id="ARBA00006499"/>
    </source>
</evidence>
<dbReference type="InParanoid" id="A0A4Q1BK68"/>
<keyword evidence="6" id="KW-0443">Lipid metabolism</keyword>
<evidence type="ECO:0000259" key="10">
    <source>
        <dbReference type="Pfam" id="PF02230"/>
    </source>
</evidence>